<organism evidence="1">
    <name type="scientific">viral metagenome</name>
    <dbReference type="NCBI Taxonomy" id="1070528"/>
    <lineage>
        <taxon>unclassified sequences</taxon>
        <taxon>metagenomes</taxon>
        <taxon>organismal metagenomes</taxon>
    </lineage>
</organism>
<evidence type="ECO:0000313" key="1">
    <source>
        <dbReference type="EMBL" id="QJA77158.1"/>
    </source>
</evidence>
<protein>
    <submittedName>
        <fullName evidence="1">Uncharacterized protein</fullName>
    </submittedName>
</protein>
<gene>
    <name evidence="1" type="ORF">MM415A01356_0002</name>
</gene>
<dbReference type="AlphaFoldDB" id="A0A6M3K5R5"/>
<dbReference type="EMBL" id="MT142267">
    <property type="protein sequence ID" value="QJA77158.1"/>
    <property type="molecule type" value="Genomic_DNA"/>
</dbReference>
<name>A0A6M3K5R5_9ZZZZ</name>
<accession>A0A6M3K5R5</accession>
<proteinExistence type="predicted"/>
<sequence length="131" mass="15760">MKTKICYKCKKEKQIMEFRQFKSGKNKGYYHSYCKNCEKPLKKLWLKKNGRRGDRTAQAIRYKKKYPNKVSAHQKLIYALETRKLIRPLNCTICSTKGMIMGHHEDYDKPLEIVWVCWKCHEMLHSNEEDL</sequence>
<reference evidence="1" key="1">
    <citation type="submission" date="2020-03" db="EMBL/GenBank/DDBJ databases">
        <title>The deep terrestrial virosphere.</title>
        <authorList>
            <person name="Holmfeldt K."/>
            <person name="Nilsson E."/>
            <person name="Simone D."/>
            <person name="Lopez-Fernandez M."/>
            <person name="Wu X."/>
            <person name="de Brujin I."/>
            <person name="Lundin D."/>
            <person name="Andersson A."/>
            <person name="Bertilsson S."/>
            <person name="Dopson M."/>
        </authorList>
    </citation>
    <scope>NUCLEOTIDE SEQUENCE</scope>
    <source>
        <strain evidence="1">MM415A01356</strain>
    </source>
</reference>